<protein>
    <submittedName>
        <fullName evidence="3">Uncharacterized protein</fullName>
    </submittedName>
</protein>
<evidence type="ECO:0000313" key="4">
    <source>
        <dbReference type="Proteomes" id="UP000813385"/>
    </source>
</evidence>
<feature type="region of interest" description="Disordered" evidence="1">
    <location>
        <begin position="97"/>
        <end position="128"/>
    </location>
</feature>
<evidence type="ECO:0000256" key="2">
    <source>
        <dbReference type="SAM" id="Phobius"/>
    </source>
</evidence>
<dbReference type="AlphaFoldDB" id="A0A8K0X9G4"/>
<organism evidence="3 4">
    <name type="scientific">Plectosphaerella cucumerina</name>
    <dbReference type="NCBI Taxonomy" id="40658"/>
    <lineage>
        <taxon>Eukaryota</taxon>
        <taxon>Fungi</taxon>
        <taxon>Dikarya</taxon>
        <taxon>Ascomycota</taxon>
        <taxon>Pezizomycotina</taxon>
        <taxon>Sordariomycetes</taxon>
        <taxon>Hypocreomycetidae</taxon>
        <taxon>Glomerellales</taxon>
        <taxon>Plectosphaerellaceae</taxon>
        <taxon>Plectosphaerella</taxon>
    </lineage>
</organism>
<name>A0A8K0X9G4_9PEZI</name>
<evidence type="ECO:0000313" key="3">
    <source>
        <dbReference type="EMBL" id="KAH7376981.1"/>
    </source>
</evidence>
<feature type="transmembrane region" description="Helical" evidence="2">
    <location>
        <begin position="15"/>
        <end position="35"/>
    </location>
</feature>
<feature type="compositionally biased region" description="Polar residues" evidence="1">
    <location>
        <begin position="103"/>
        <end position="119"/>
    </location>
</feature>
<dbReference type="EMBL" id="JAGPXD010000001">
    <property type="protein sequence ID" value="KAH7376981.1"/>
    <property type="molecule type" value="Genomic_DNA"/>
</dbReference>
<dbReference type="Proteomes" id="UP000813385">
    <property type="component" value="Unassembled WGS sequence"/>
</dbReference>
<accession>A0A8K0X9G4</accession>
<keyword evidence="2" id="KW-0472">Membrane</keyword>
<keyword evidence="4" id="KW-1185">Reference proteome</keyword>
<gene>
    <name evidence="3" type="ORF">B0T11DRAFT_25453</name>
</gene>
<reference evidence="3" key="1">
    <citation type="journal article" date="2021" name="Nat. Commun.">
        <title>Genetic determinants of endophytism in the Arabidopsis root mycobiome.</title>
        <authorList>
            <person name="Mesny F."/>
            <person name="Miyauchi S."/>
            <person name="Thiergart T."/>
            <person name="Pickel B."/>
            <person name="Atanasova L."/>
            <person name="Karlsson M."/>
            <person name="Huettel B."/>
            <person name="Barry K.W."/>
            <person name="Haridas S."/>
            <person name="Chen C."/>
            <person name="Bauer D."/>
            <person name="Andreopoulos W."/>
            <person name="Pangilinan J."/>
            <person name="LaButti K."/>
            <person name="Riley R."/>
            <person name="Lipzen A."/>
            <person name="Clum A."/>
            <person name="Drula E."/>
            <person name="Henrissat B."/>
            <person name="Kohler A."/>
            <person name="Grigoriev I.V."/>
            <person name="Martin F.M."/>
            <person name="Hacquard S."/>
        </authorList>
    </citation>
    <scope>NUCLEOTIDE SEQUENCE</scope>
    <source>
        <strain evidence="3">MPI-CAGE-AT-0016</strain>
    </source>
</reference>
<comment type="caution">
    <text evidence="3">The sequence shown here is derived from an EMBL/GenBank/DDBJ whole genome shotgun (WGS) entry which is preliminary data.</text>
</comment>
<keyword evidence="2" id="KW-1133">Transmembrane helix</keyword>
<evidence type="ECO:0000256" key="1">
    <source>
        <dbReference type="SAM" id="MobiDB-lite"/>
    </source>
</evidence>
<keyword evidence="2" id="KW-0812">Transmembrane</keyword>
<proteinExistence type="predicted"/>
<sequence length="182" mass="20327">MHVRCPPSGYLLRDIAMFALFALFEVVLIWSNFLLKALGKHDGKRLPVWSVLTKLATGFGLPRICRHVREAAYRSQTPASAVESTQEPSLPRLGCQSKEATRWTDTSSQTNTAARATNYRQHRTTRTPETDRLLWPQLARGPAAALLRWTSPAIPPPMVVTANGLGIAESPRLDSYEYVRLT</sequence>